<evidence type="ECO:0000256" key="2">
    <source>
        <dbReference type="ARBA" id="ARBA00022475"/>
    </source>
</evidence>
<dbReference type="RefSeq" id="WP_203241086.1">
    <property type="nucleotide sequence ID" value="NZ_JAFBRH010000001.1"/>
</dbReference>
<reference evidence="9 10" key="1">
    <citation type="submission" date="2021-01" db="EMBL/GenBank/DDBJ databases">
        <title>Diatom-associated Roseobacters Show Island Model of Population Structure.</title>
        <authorList>
            <person name="Qu L."/>
            <person name="Feng X."/>
            <person name="Chen Y."/>
            <person name="Li L."/>
            <person name="Wang X."/>
            <person name="Hu Z."/>
            <person name="Wang H."/>
            <person name="Luo H."/>
        </authorList>
    </citation>
    <scope>NUCLEOTIDE SEQUENCE [LARGE SCALE GENOMIC DNA]</scope>
    <source>
        <strain evidence="9 10">TR60-84</strain>
    </source>
</reference>
<dbReference type="GO" id="GO:0005886">
    <property type="term" value="C:plasma membrane"/>
    <property type="evidence" value="ECO:0007669"/>
    <property type="project" value="UniProtKB-SubCell"/>
</dbReference>
<keyword evidence="4 6" id="KW-1133">Transmembrane helix</keyword>
<feature type="transmembrane region" description="Helical" evidence="6">
    <location>
        <begin position="471"/>
        <end position="493"/>
    </location>
</feature>
<proteinExistence type="predicted"/>
<feature type="transmembrane region" description="Helical" evidence="6">
    <location>
        <begin position="77"/>
        <end position="97"/>
    </location>
</feature>
<keyword evidence="10" id="KW-1185">Reference proteome</keyword>
<feature type="transmembrane region" description="Helical" evidence="6">
    <location>
        <begin position="377"/>
        <end position="397"/>
    </location>
</feature>
<evidence type="ECO:0000313" key="9">
    <source>
        <dbReference type="EMBL" id="MBM1712355.1"/>
    </source>
</evidence>
<feature type="transmembrane region" description="Helical" evidence="6">
    <location>
        <begin position="26"/>
        <end position="44"/>
    </location>
</feature>
<evidence type="ECO:0000256" key="6">
    <source>
        <dbReference type="SAM" id="Phobius"/>
    </source>
</evidence>
<comment type="caution">
    <text evidence="9">The sequence shown here is derived from an EMBL/GenBank/DDBJ whole genome shotgun (WGS) entry which is preliminary data.</text>
</comment>
<evidence type="ECO:0000256" key="5">
    <source>
        <dbReference type="ARBA" id="ARBA00023136"/>
    </source>
</evidence>
<keyword evidence="3 6" id="KW-0812">Transmembrane</keyword>
<comment type="subcellular location">
    <subcellularLocation>
        <location evidence="1">Cell membrane</location>
        <topology evidence="1">Multi-pass membrane protein</topology>
    </subcellularLocation>
</comment>
<evidence type="ECO:0000256" key="4">
    <source>
        <dbReference type="ARBA" id="ARBA00022989"/>
    </source>
</evidence>
<dbReference type="NCBIfam" id="TIGR00360">
    <property type="entry name" value="ComEC_N-term"/>
    <property type="match status" value="1"/>
</dbReference>
<dbReference type="AlphaFoldDB" id="A0AAE2VVQ2"/>
<protein>
    <submittedName>
        <fullName evidence="9">ComEC/Rec2 family competence protein</fullName>
    </submittedName>
</protein>
<dbReference type="Pfam" id="PF13567">
    <property type="entry name" value="DUF4131"/>
    <property type="match status" value="1"/>
</dbReference>
<dbReference type="PANTHER" id="PTHR30619:SF1">
    <property type="entry name" value="RECOMBINATION PROTEIN 2"/>
    <property type="match status" value="1"/>
</dbReference>
<evidence type="ECO:0000256" key="3">
    <source>
        <dbReference type="ARBA" id="ARBA00022692"/>
    </source>
</evidence>
<feature type="transmembrane region" description="Helical" evidence="6">
    <location>
        <begin position="409"/>
        <end position="431"/>
    </location>
</feature>
<dbReference type="PANTHER" id="PTHR30619">
    <property type="entry name" value="DNA INTERNALIZATION/COMPETENCE PROTEIN COMEC/REC2"/>
    <property type="match status" value="1"/>
</dbReference>
<gene>
    <name evidence="9" type="ORF">JQV55_02115</name>
</gene>
<evidence type="ECO:0000259" key="8">
    <source>
        <dbReference type="Pfam" id="PF13567"/>
    </source>
</evidence>
<feature type="transmembrane region" description="Helical" evidence="6">
    <location>
        <begin position="437"/>
        <end position="464"/>
    </location>
</feature>
<feature type="transmembrane region" description="Helical" evidence="6">
    <location>
        <begin position="354"/>
        <end position="371"/>
    </location>
</feature>
<feature type="domain" description="ComEC/Rec2-related protein" evidence="7">
    <location>
        <begin position="248"/>
        <end position="523"/>
    </location>
</feature>
<feature type="transmembrane region" description="Helical" evidence="6">
    <location>
        <begin position="268"/>
        <end position="294"/>
    </location>
</feature>
<dbReference type="InterPro" id="IPR004477">
    <property type="entry name" value="ComEC_N"/>
</dbReference>
<dbReference type="Pfam" id="PF03772">
    <property type="entry name" value="Competence"/>
    <property type="match status" value="1"/>
</dbReference>
<feature type="transmembrane region" description="Helical" evidence="6">
    <location>
        <begin position="50"/>
        <end position="70"/>
    </location>
</feature>
<dbReference type="Proteomes" id="UP000732193">
    <property type="component" value="Unassembled WGS sequence"/>
</dbReference>
<feature type="transmembrane region" description="Helical" evidence="6">
    <location>
        <begin position="306"/>
        <end position="324"/>
    </location>
</feature>
<feature type="transmembrane region" description="Helical" evidence="6">
    <location>
        <begin position="505"/>
        <end position="523"/>
    </location>
</feature>
<evidence type="ECO:0000256" key="1">
    <source>
        <dbReference type="ARBA" id="ARBA00004651"/>
    </source>
</evidence>
<evidence type="ECO:0000313" key="10">
    <source>
        <dbReference type="Proteomes" id="UP000732193"/>
    </source>
</evidence>
<name>A0AAE2VVQ2_9RHOB</name>
<accession>A0AAE2VVQ2</accession>
<dbReference type="InterPro" id="IPR052159">
    <property type="entry name" value="Competence_DNA_uptake"/>
</dbReference>
<dbReference type="EMBL" id="JAFBRM010000001">
    <property type="protein sequence ID" value="MBM1712355.1"/>
    <property type="molecule type" value="Genomic_DNA"/>
</dbReference>
<organism evidence="9 10">
    <name type="scientific">Sulfitobacter geojensis</name>
    <dbReference type="NCBI Taxonomy" id="1342299"/>
    <lineage>
        <taxon>Bacteria</taxon>
        <taxon>Pseudomonadati</taxon>
        <taxon>Pseudomonadota</taxon>
        <taxon>Alphaproteobacteria</taxon>
        <taxon>Rhodobacterales</taxon>
        <taxon>Roseobacteraceae</taxon>
        <taxon>Sulfitobacter</taxon>
    </lineage>
</organism>
<feature type="domain" description="DUF4131" evidence="8">
    <location>
        <begin position="49"/>
        <end position="191"/>
    </location>
</feature>
<evidence type="ECO:0000259" key="7">
    <source>
        <dbReference type="Pfam" id="PF03772"/>
    </source>
</evidence>
<dbReference type="InterPro" id="IPR025405">
    <property type="entry name" value="DUF4131"/>
</dbReference>
<sequence>MGRILRVIQNVWISGEAVLLAQRGNMLGWVPVCLAVGIGCYFTLTWEPAWPFFVWLAMAGLGLLLIARLLPEAVSPFAVGLSLCLIGFILAGVRAHAVAGPVLGWRYYGAVEGRIVAMDRSQSDALRLTLDQVRLDRVPPDRTPQRVRISLHGKGPAGMTPEPGLRVMTTAHLSPPSGPVEPGGFDFQRHAWFARLGAVGYSRVPLVGAAAAHDGHAGLMVFRIRMAASAHIQKRLSGDTGGFAAAITTGDRSAISQEALHALRVSNLAHLLAISGLHMGLLTAFVLAGLRLALASHPVIALRWPTKAIAAVGALAAAAGYLALSGGNVATQRAFIMVAVALAALTIGRRAFSLRAVAVAAIIVLVLRPEALMGPGFQMSFAATTALVAVFGWLRDIDRNWLPRWAKPVFATVVSSAVAGFATAPIAAAHFNAIAHYGLIANLASVPLMGLLVIPAAVVALVLAPLGLDWIALWVMGLGLDWILGVAHAVAALENARGHVVSPGAWVLPLISLGFLFVILWQGRLRWGGLPVMALGFALWQGAARPDLLIADTGTLVGIMTPEGRALSKSKGAGFVARNWLENDGTGASQEAAAKLWQDGDIVHLSGKRALAEFQGCTAGQIIVASSTADSLSGQPCMVFDPDSLKTTGAVAMHRSGQGWQIKTARDIAGERLWTNWPKAAPQDQYVRISPTKRP</sequence>
<keyword evidence="2" id="KW-1003">Cell membrane</keyword>
<keyword evidence="5 6" id="KW-0472">Membrane</keyword>